<proteinExistence type="predicted"/>
<dbReference type="PANTHER" id="PTHR14091">
    <property type="entry name" value="PERIODIC TRYPTOPHAN PROTEIN 1"/>
    <property type="match status" value="1"/>
</dbReference>
<sequence>MKEKQRAWLLDGLRAMGAPLVFATIVSLLFQVPGLDWSQPLQHFECFSGDMEVTKAEWAADRHAMPFDVRLDSERMDLLSTQGFANALHCVCNLRPGSGHLTAPVCSTFVFMSRGSTLRSALKPLGRRDSKACQDGNLLAARALVLVVLAAAKAVFWVLEQPMTSCMEWHPLFQKVIRMTGMQKLLVTMGKFGAPTPKKTLLYTSHGCLADITEYEIEPDYSDNKEMVVRYTNAKGGASKSSEGLQLHLPEGGERERGRPKERSVKVDPVPTKIPDKKQKVKKEKKEKDKKEEKSDKKREGSKKRVAAEAQEAQEKEVAKLKEVQEKAGEKKEAKGEGKREKRDKKGKKEKKDKKDKKEKKKGTKKNVKKESKKRRSDEKSDAKRIKYVPCVKEKIEHIFDDKGDSRADEGCSEATTRSSSRVRSTTSMSSKEKAEQKLRELTAIMGDSDHDESEEVTDEEELLAMGDEVNAEGAEEEDSDEGEADSETEEEEAEEMGSEEEEDKEEDEGNSSEESGDEAEDDDEGETSGESEEEKDDNKEEKEREQEEKKKLEHALVPVVKTSQESVQVMRNSMTNKKEWDTFTRQAKTKMPIALNDTYQASKTELFNMWLDSNYSWSACALAVERKHQESNTAKKGWKAIQGKELKNRYTAEKWEQVKKKRLEQGLYYKDDDFPDDDDETWYFVKEGESVSNKVEVQESMTLAARLDMDENMRQAITNEENGLMKVGALPKVSVASTSGNKALMEAIGDKVSAPAKRKPKKEEEKPESVTPLTWVGKGKSTLPEVLKAAADCRTASLKLAGMEYAQELAGNLLKQAEELEKHYKLLAKHVNNESEKDVKLVLGTTSTRLAAVEQAQAWHSFVRCCSEIF</sequence>
<keyword evidence="1" id="KW-0175">Coiled coil</keyword>
<feature type="transmembrane region" description="Helical" evidence="3">
    <location>
        <begin position="12"/>
        <end position="32"/>
    </location>
</feature>
<feature type="compositionally biased region" description="Basic residues" evidence="2">
    <location>
        <begin position="342"/>
        <end position="375"/>
    </location>
</feature>
<evidence type="ECO:0000313" key="4">
    <source>
        <dbReference type="EMBL" id="CAK9103838.1"/>
    </source>
</evidence>
<feature type="region of interest" description="Disordered" evidence="2">
    <location>
        <begin position="753"/>
        <end position="773"/>
    </location>
</feature>
<dbReference type="Proteomes" id="UP001642484">
    <property type="component" value="Unassembled WGS sequence"/>
</dbReference>
<feature type="region of interest" description="Disordered" evidence="2">
    <location>
        <begin position="235"/>
        <end position="565"/>
    </location>
</feature>
<feature type="compositionally biased region" description="Basic and acidic residues" evidence="2">
    <location>
        <begin position="392"/>
        <end position="410"/>
    </location>
</feature>
<feature type="compositionally biased region" description="Basic and acidic residues" evidence="2">
    <location>
        <begin position="313"/>
        <end position="341"/>
    </location>
</feature>
<keyword evidence="3" id="KW-1133">Transmembrane helix</keyword>
<feature type="coiled-coil region" evidence="1">
    <location>
        <begin position="804"/>
        <end position="838"/>
    </location>
</feature>
<evidence type="ECO:0000256" key="2">
    <source>
        <dbReference type="SAM" id="MobiDB-lite"/>
    </source>
</evidence>
<evidence type="ECO:0000256" key="3">
    <source>
        <dbReference type="SAM" id="Phobius"/>
    </source>
</evidence>
<evidence type="ECO:0000256" key="1">
    <source>
        <dbReference type="SAM" id="Coils"/>
    </source>
</evidence>
<comment type="caution">
    <text evidence="4">The sequence shown here is derived from an EMBL/GenBank/DDBJ whole genome shotgun (WGS) entry which is preliminary data.</text>
</comment>
<reference evidence="4 5" key="1">
    <citation type="submission" date="2024-02" db="EMBL/GenBank/DDBJ databases">
        <authorList>
            <person name="Chen Y."/>
            <person name="Shah S."/>
            <person name="Dougan E. K."/>
            <person name="Thang M."/>
            <person name="Chan C."/>
        </authorList>
    </citation>
    <scope>NUCLEOTIDE SEQUENCE [LARGE SCALE GENOMIC DNA]</scope>
</reference>
<accession>A0ABP0RW33</accession>
<feature type="compositionally biased region" description="Basic and acidic residues" evidence="2">
    <location>
        <begin position="274"/>
        <end position="299"/>
    </location>
</feature>
<dbReference type="EMBL" id="CAXAMN010026539">
    <property type="protein sequence ID" value="CAK9103838.1"/>
    <property type="molecule type" value="Genomic_DNA"/>
</dbReference>
<gene>
    <name evidence="4" type="ORF">CCMP2556_LOCUS48720</name>
</gene>
<dbReference type="InterPro" id="IPR044285">
    <property type="entry name" value="PWP1"/>
</dbReference>
<feature type="compositionally biased region" description="Acidic residues" evidence="2">
    <location>
        <begin position="450"/>
        <end position="463"/>
    </location>
</feature>
<keyword evidence="3" id="KW-0472">Membrane</keyword>
<feature type="compositionally biased region" description="Basic and acidic residues" evidence="2">
    <location>
        <begin position="251"/>
        <end position="266"/>
    </location>
</feature>
<dbReference type="PANTHER" id="PTHR14091:SF1">
    <property type="entry name" value="GATOR COMPLEX PROTEIN WDR24"/>
    <property type="match status" value="1"/>
</dbReference>
<keyword evidence="5" id="KW-1185">Reference proteome</keyword>
<name>A0ABP0RW33_9DINO</name>
<feature type="compositionally biased region" description="Acidic residues" evidence="2">
    <location>
        <begin position="470"/>
        <end position="536"/>
    </location>
</feature>
<feature type="compositionally biased region" description="Low complexity" evidence="2">
    <location>
        <begin position="416"/>
        <end position="430"/>
    </location>
</feature>
<feature type="compositionally biased region" description="Basic and acidic residues" evidence="2">
    <location>
        <begin position="431"/>
        <end position="441"/>
    </location>
</feature>
<feature type="compositionally biased region" description="Basic and acidic residues" evidence="2">
    <location>
        <begin position="376"/>
        <end position="385"/>
    </location>
</feature>
<protein>
    <submittedName>
        <fullName evidence="4">Uncharacterized protein</fullName>
    </submittedName>
</protein>
<keyword evidence="3" id="KW-0812">Transmembrane</keyword>
<evidence type="ECO:0000313" key="5">
    <source>
        <dbReference type="Proteomes" id="UP001642484"/>
    </source>
</evidence>
<feature type="compositionally biased region" description="Basic and acidic residues" evidence="2">
    <location>
        <begin position="537"/>
        <end position="555"/>
    </location>
</feature>
<organism evidence="4 5">
    <name type="scientific">Durusdinium trenchii</name>
    <dbReference type="NCBI Taxonomy" id="1381693"/>
    <lineage>
        <taxon>Eukaryota</taxon>
        <taxon>Sar</taxon>
        <taxon>Alveolata</taxon>
        <taxon>Dinophyceae</taxon>
        <taxon>Suessiales</taxon>
        <taxon>Symbiodiniaceae</taxon>
        <taxon>Durusdinium</taxon>
    </lineage>
</organism>